<comment type="caution">
    <text evidence="2">The sequence shown here is derived from an EMBL/GenBank/DDBJ whole genome shotgun (WGS) entry which is preliminary data.</text>
</comment>
<gene>
    <name evidence="2" type="ORF">CEXT_626261</name>
</gene>
<dbReference type="AlphaFoldDB" id="A0AAV4U7Q1"/>
<proteinExistence type="predicted"/>
<feature type="region of interest" description="Disordered" evidence="1">
    <location>
        <begin position="1"/>
        <end position="57"/>
    </location>
</feature>
<dbReference type="Proteomes" id="UP001054945">
    <property type="component" value="Unassembled WGS sequence"/>
</dbReference>
<protein>
    <submittedName>
        <fullName evidence="2">Uncharacterized protein</fullName>
    </submittedName>
</protein>
<sequence>MNMFFSPPGAAEKQAAGGVDEEAGHRDAQDGRAALPDDSQAGGGQAEERRGGRGNMPGLRFLSLIFAIYRYHSLVNMNGLITNRVIFLESAIHLSHVCR</sequence>
<organism evidence="2 3">
    <name type="scientific">Caerostris extrusa</name>
    <name type="common">Bark spider</name>
    <name type="synonym">Caerostris bankana</name>
    <dbReference type="NCBI Taxonomy" id="172846"/>
    <lineage>
        <taxon>Eukaryota</taxon>
        <taxon>Metazoa</taxon>
        <taxon>Ecdysozoa</taxon>
        <taxon>Arthropoda</taxon>
        <taxon>Chelicerata</taxon>
        <taxon>Arachnida</taxon>
        <taxon>Araneae</taxon>
        <taxon>Araneomorphae</taxon>
        <taxon>Entelegynae</taxon>
        <taxon>Araneoidea</taxon>
        <taxon>Araneidae</taxon>
        <taxon>Caerostris</taxon>
    </lineage>
</organism>
<reference evidence="2 3" key="1">
    <citation type="submission" date="2021-06" db="EMBL/GenBank/DDBJ databases">
        <title>Caerostris extrusa draft genome.</title>
        <authorList>
            <person name="Kono N."/>
            <person name="Arakawa K."/>
        </authorList>
    </citation>
    <scope>NUCLEOTIDE SEQUENCE [LARGE SCALE GENOMIC DNA]</scope>
</reference>
<evidence type="ECO:0000256" key="1">
    <source>
        <dbReference type="SAM" id="MobiDB-lite"/>
    </source>
</evidence>
<dbReference type="EMBL" id="BPLR01012408">
    <property type="protein sequence ID" value="GIY53797.1"/>
    <property type="molecule type" value="Genomic_DNA"/>
</dbReference>
<evidence type="ECO:0000313" key="2">
    <source>
        <dbReference type="EMBL" id="GIY53797.1"/>
    </source>
</evidence>
<keyword evidence="3" id="KW-1185">Reference proteome</keyword>
<name>A0AAV4U7Q1_CAEEX</name>
<evidence type="ECO:0000313" key="3">
    <source>
        <dbReference type="Proteomes" id="UP001054945"/>
    </source>
</evidence>
<accession>A0AAV4U7Q1</accession>